<dbReference type="InterPro" id="IPR003329">
    <property type="entry name" value="Cytidylyl_trans"/>
</dbReference>
<name>A0A128A0N3_9ARCH</name>
<dbReference type="InterPro" id="IPR029044">
    <property type="entry name" value="Nucleotide-diphossugar_trans"/>
</dbReference>
<organism evidence="1 2">
    <name type="scientific">Nitrosotalea devaniterrae</name>
    <dbReference type="NCBI Taxonomy" id="1078905"/>
    <lineage>
        <taxon>Archaea</taxon>
        <taxon>Nitrososphaerota</taxon>
        <taxon>Nitrososphaeria</taxon>
        <taxon>Nitrosotaleales</taxon>
        <taxon>Nitrosotaleaceae</taxon>
        <taxon>Nitrosotalea</taxon>
    </lineage>
</organism>
<protein>
    <submittedName>
        <fullName evidence="1">Acylneuraminate cytidylyltransferase</fullName>
    </submittedName>
</protein>
<reference evidence="2" key="1">
    <citation type="submission" date="2015-10" db="EMBL/GenBank/DDBJ databases">
        <authorList>
            <person name="Lehtovirta-Morley L.E."/>
            <person name="Vieille C."/>
        </authorList>
    </citation>
    <scope>NUCLEOTIDE SEQUENCE [LARGE SCALE GENOMIC DNA]</scope>
</reference>
<dbReference type="PANTHER" id="PTHR42866:SF1">
    <property type="entry name" value="SPORE COAT POLYSACCHARIDE BIOSYNTHESIS PROTEIN SPSF"/>
    <property type="match status" value="1"/>
</dbReference>
<dbReference type="GO" id="GO:0016779">
    <property type="term" value="F:nucleotidyltransferase activity"/>
    <property type="evidence" value="ECO:0007669"/>
    <property type="project" value="UniProtKB-KW"/>
</dbReference>
<dbReference type="KEGG" id="ndv:NDEV_0151"/>
<evidence type="ECO:0000313" key="2">
    <source>
        <dbReference type="Proteomes" id="UP000196239"/>
    </source>
</evidence>
<proteinExistence type="predicted"/>
<dbReference type="Gene3D" id="3.90.550.10">
    <property type="entry name" value="Spore Coat Polysaccharide Biosynthesis Protein SpsA, Chain A"/>
    <property type="match status" value="1"/>
</dbReference>
<evidence type="ECO:0000313" key="1">
    <source>
        <dbReference type="EMBL" id="CUR50916.1"/>
    </source>
</evidence>
<accession>A0A128A0N3</accession>
<dbReference type="AlphaFoldDB" id="A0A128A0N3"/>
<keyword evidence="1" id="KW-0548">Nucleotidyltransferase</keyword>
<dbReference type="PANTHER" id="PTHR42866">
    <property type="entry name" value="3-DEOXY-MANNO-OCTULOSONATE CYTIDYLYLTRANSFERASE"/>
    <property type="match status" value="1"/>
</dbReference>
<dbReference type="Pfam" id="PF02348">
    <property type="entry name" value="CTP_transf_3"/>
    <property type="match status" value="1"/>
</dbReference>
<dbReference type="SUPFAM" id="SSF53448">
    <property type="entry name" value="Nucleotide-diphospho-sugar transferases"/>
    <property type="match status" value="1"/>
</dbReference>
<dbReference type="Proteomes" id="UP000196239">
    <property type="component" value="Chromosome 1"/>
</dbReference>
<keyword evidence="1" id="KW-0808">Transferase</keyword>
<dbReference type="EMBL" id="LN890280">
    <property type="protein sequence ID" value="CUR50916.1"/>
    <property type="molecule type" value="Genomic_DNA"/>
</dbReference>
<gene>
    <name evidence="1" type="ORF">NDEV_0151</name>
</gene>
<dbReference type="GO" id="GO:0005829">
    <property type="term" value="C:cytosol"/>
    <property type="evidence" value="ECO:0007669"/>
    <property type="project" value="TreeGrafter"/>
</dbReference>
<sequence>MRYAIYLSVRNKAKRFPGKVLKIVKGKTITEHLIDRLKLSTKVSQIVLCTSTNPDDDILVDIAKKNRIDYFRGSEDDKLDRYLSAASKFSTDFIIVVDGDDVFCDPELIDMCVSEFEQTGADYIIVKDAPLGATPFCIKREALEKVCKTKMQTNTEVWGGLFTERKEFKKSFVVPKKNLQRPEIRLTLDYKQDFELIEKIFNALYQENRPITLEAIVDLVTGNPELLEINKDAQLLYEEHLRESQKEK</sequence>
<keyword evidence="2" id="KW-1185">Reference proteome</keyword>